<sequence>MLGMSEDAWSNLDKVDQKIIEILNSNARTPSKEIASELKKSGHDVSDRTIRKRIERLEKSGIIKGYKAVLTDVSGINEYQVVLMKIKPSKSLEAVKDSIKDFITKLDNYLLVANMNGEWNMLVIMQLNSEKSNPAQKIVEKFSDELIDYRINEVDIKDVNILNMSLLLL</sequence>
<evidence type="ECO:0000259" key="4">
    <source>
        <dbReference type="PROSITE" id="PS50956"/>
    </source>
</evidence>
<proteinExistence type="predicted"/>
<reference evidence="5 6" key="1">
    <citation type="submission" date="2018-05" db="EMBL/GenBank/DDBJ databases">
        <title>genome sequencing of Nitrosopumilus sp. NM25.</title>
        <authorList>
            <person name="Mori K."/>
            <person name="Nakagawa T."/>
        </authorList>
    </citation>
    <scope>NUCLEOTIDE SEQUENCE [LARGE SCALE GENOMIC DNA]</scope>
    <source>
        <strain evidence="5 6">NM25</strain>
    </source>
</reference>
<evidence type="ECO:0000313" key="6">
    <source>
        <dbReference type="Proteomes" id="UP000245829"/>
    </source>
</evidence>
<name>A0A2S2KPL1_9ARCH</name>
<keyword evidence="2" id="KW-0238">DNA-binding</keyword>
<dbReference type="Gene3D" id="1.10.10.10">
    <property type="entry name" value="Winged helix-like DNA-binding domain superfamily/Winged helix DNA-binding domain"/>
    <property type="match status" value="1"/>
</dbReference>
<dbReference type="InterPro" id="IPR000485">
    <property type="entry name" value="AsnC-type_HTH_dom"/>
</dbReference>
<dbReference type="EMBL" id="BGKI01000001">
    <property type="protein sequence ID" value="GBH33583.1"/>
    <property type="molecule type" value="Genomic_DNA"/>
</dbReference>
<dbReference type="InterPro" id="IPR019888">
    <property type="entry name" value="Tscrpt_reg_AsnC-like"/>
</dbReference>
<evidence type="ECO:0000256" key="2">
    <source>
        <dbReference type="ARBA" id="ARBA00023125"/>
    </source>
</evidence>
<dbReference type="GO" id="GO:0043565">
    <property type="term" value="F:sequence-specific DNA binding"/>
    <property type="evidence" value="ECO:0007669"/>
    <property type="project" value="InterPro"/>
</dbReference>
<evidence type="ECO:0000256" key="1">
    <source>
        <dbReference type="ARBA" id="ARBA00023015"/>
    </source>
</evidence>
<dbReference type="InterPro" id="IPR050684">
    <property type="entry name" value="HTH-Siroheme_Decarb"/>
</dbReference>
<dbReference type="PANTHER" id="PTHR43413:SF4">
    <property type="entry name" value="HTH-TYPE TRANSCRIPTIONAL REGULATOR LYSM"/>
    <property type="match status" value="1"/>
</dbReference>
<keyword evidence="1" id="KW-0805">Transcription regulation</keyword>
<keyword evidence="6" id="KW-1185">Reference proteome</keyword>
<dbReference type="PROSITE" id="PS50956">
    <property type="entry name" value="HTH_ASNC_2"/>
    <property type="match status" value="1"/>
</dbReference>
<gene>
    <name evidence="5" type="ORF">NZNM25_03740</name>
</gene>
<comment type="caution">
    <text evidence="5">The sequence shown here is derived from an EMBL/GenBank/DDBJ whole genome shotgun (WGS) entry which is preliminary data.</text>
</comment>
<dbReference type="InterPro" id="IPR036390">
    <property type="entry name" value="WH_DNA-bd_sf"/>
</dbReference>
<evidence type="ECO:0000256" key="3">
    <source>
        <dbReference type="ARBA" id="ARBA00023163"/>
    </source>
</evidence>
<dbReference type="InterPro" id="IPR036388">
    <property type="entry name" value="WH-like_DNA-bd_sf"/>
</dbReference>
<evidence type="ECO:0000313" key="5">
    <source>
        <dbReference type="EMBL" id="GBH33583.1"/>
    </source>
</evidence>
<feature type="domain" description="HTH asnC-type" evidence="4">
    <location>
        <begin position="12"/>
        <end position="70"/>
    </location>
</feature>
<protein>
    <recommendedName>
        <fullName evidence="4">HTH asnC-type domain-containing protein</fullName>
    </recommendedName>
</protein>
<accession>A0A2S2KPL1</accession>
<dbReference type="Pfam" id="PF13404">
    <property type="entry name" value="HTH_AsnC-type"/>
    <property type="match status" value="1"/>
</dbReference>
<dbReference type="Proteomes" id="UP000245829">
    <property type="component" value="Unassembled WGS sequence"/>
</dbReference>
<organism evidence="5 6">
    <name type="scientific">Nitrosopumilus zosterae</name>
    <dbReference type="NCBI Taxonomy" id="718286"/>
    <lineage>
        <taxon>Archaea</taxon>
        <taxon>Nitrososphaerota</taxon>
        <taxon>Nitrososphaeria</taxon>
        <taxon>Nitrosopumilales</taxon>
        <taxon>Nitrosopumilaceae</taxon>
        <taxon>Nitrosopumilus</taxon>
    </lineage>
</organism>
<dbReference type="SMART" id="SM00344">
    <property type="entry name" value="HTH_ASNC"/>
    <property type="match status" value="1"/>
</dbReference>
<keyword evidence="3" id="KW-0804">Transcription</keyword>
<dbReference type="SUPFAM" id="SSF46785">
    <property type="entry name" value="Winged helix' DNA-binding domain"/>
    <property type="match status" value="1"/>
</dbReference>
<dbReference type="AlphaFoldDB" id="A0A2S2KPL1"/>
<dbReference type="PANTHER" id="PTHR43413">
    <property type="entry name" value="TRANSCRIPTIONAL REGULATOR, ASNC FAMILY"/>
    <property type="match status" value="1"/>
</dbReference>